<dbReference type="InterPro" id="IPR019538">
    <property type="entry name" value="PSMD5"/>
</dbReference>
<dbReference type="PANTHER" id="PTHR13554">
    <property type="entry name" value="26S PROTEASOME NON-ATPASE REGULATORY SUBUNIT 5-RELATED"/>
    <property type="match status" value="1"/>
</dbReference>
<evidence type="ECO:0000256" key="2">
    <source>
        <dbReference type="ARBA" id="ARBA00014933"/>
    </source>
</evidence>
<dbReference type="Pfam" id="PF10508">
    <property type="entry name" value="Proteasom_PSMB"/>
    <property type="match status" value="1"/>
</dbReference>
<comment type="caution">
    <text evidence="3">The sequence shown here is derived from an EMBL/GenBank/DDBJ whole genome shotgun (WGS) entry which is preliminary data.</text>
</comment>
<dbReference type="EMBL" id="BLKM01000181">
    <property type="protein sequence ID" value="GFG29907.1"/>
    <property type="molecule type" value="Genomic_DNA"/>
</dbReference>
<name>A0A6L2PIM4_COPFO</name>
<dbReference type="SUPFAM" id="SSF48371">
    <property type="entry name" value="ARM repeat"/>
    <property type="match status" value="1"/>
</dbReference>
<dbReference type="InterPro" id="IPR016024">
    <property type="entry name" value="ARM-type_fold"/>
</dbReference>
<dbReference type="InParanoid" id="A0A6L2PIM4"/>
<comment type="similarity">
    <text evidence="1">Belongs to the proteasome subunit S5B/HSM3 family.</text>
</comment>
<dbReference type="Gene3D" id="1.25.10.10">
    <property type="entry name" value="Leucine-rich Repeat Variant"/>
    <property type="match status" value="2"/>
</dbReference>
<evidence type="ECO:0000313" key="4">
    <source>
        <dbReference type="Proteomes" id="UP000502823"/>
    </source>
</evidence>
<reference evidence="4" key="1">
    <citation type="submission" date="2020-01" db="EMBL/GenBank/DDBJ databases">
        <title>Draft genome sequence of the Termite Coptotermes fromosanus.</title>
        <authorList>
            <person name="Itakura S."/>
            <person name="Yosikawa Y."/>
            <person name="Umezawa K."/>
        </authorList>
    </citation>
    <scope>NUCLEOTIDE SEQUENCE [LARGE SCALE GENOMIC DNA]</scope>
</reference>
<accession>A0A6L2PIM4</accession>
<dbReference type="GO" id="GO:0005829">
    <property type="term" value="C:cytosol"/>
    <property type="evidence" value="ECO:0007669"/>
    <property type="project" value="TreeGrafter"/>
</dbReference>
<dbReference type="InterPro" id="IPR011989">
    <property type="entry name" value="ARM-like"/>
</dbReference>
<evidence type="ECO:0000313" key="3">
    <source>
        <dbReference type="EMBL" id="GFG29907.1"/>
    </source>
</evidence>
<dbReference type="PANTHER" id="PTHR13554:SF10">
    <property type="entry name" value="26S PROTEASOME NON-ATPASE REGULATORY SUBUNIT 5"/>
    <property type="match status" value="1"/>
</dbReference>
<protein>
    <recommendedName>
        <fullName evidence="2">26S proteasome non-ATPase regulatory subunit 5</fullName>
    </recommendedName>
</protein>
<keyword evidence="4" id="KW-1185">Reference proteome</keyword>
<sequence>MASNFELLRSTVSNLSIDDSNRTRLLSDLKLAVGSLSSAEQKLAIRSLELENIFDCLNSSETEQIVLTCEVLSQLLSALEPSFVFRKYEEALRRALGHPAPRVKQLVLKELQRAADNSSFVEQLSLQEAILLSVVACVCHEDMSVASSAVAVLISLGASPVGLNILYAAPMVQALRAAMAQQDVIRFRVYEVVAEVAGHSDAGLQAAHDSGLLPALTAELNNSDILLQMNALELVTKLALFENGLQYLQQHGIVTALANKVTAINEDPLASLTLPGLIKFFGNVAQLWPKEMSAEYPNVVTALFETFDSPDLVLLGVAMETVGYIGTSVEGKYMLDSLGDMMNKTMKKLGNKITNLPTEWKVRALNTVANLLELKVADQDTLSLAITKSWFEQLASNPMDLVVSVCRQPFTELRLAGLQVLRVLAEQQWGQENINSTPGLIEFLLDRGMESNKICKDSKFEVVKTLAESPTGATTFGNVMLLRLQEFIREGPFYVQAQSEVAIEGAL</sequence>
<dbReference type="OrthoDB" id="10250600at2759"/>
<proteinExistence type="inferred from homology"/>
<organism evidence="3 4">
    <name type="scientific">Coptotermes formosanus</name>
    <name type="common">Formosan subterranean termite</name>
    <dbReference type="NCBI Taxonomy" id="36987"/>
    <lineage>
        <taxon>Eukaryota</taxon>
        <taxon>Metazoa</taxon>
        <taxon>Ecdysozoa</taxon>
        <taxon>Arthropoda</taxon>
        <taxon>Hexapoda</taxon>
        <taxon>Insecta</taxon>
        <taxon>Pterygota</taxon>
        <taxon>Neoptera</taxon>
        <taxon>Polyneoptera</taxon>
        <taxon>Dictyoptera</taxon>
        <taxon>Blattodea</taxon>
        <taxon>Blattoidea</taxon>
        <taxon>Termitoidae</taxon>
        <taxon>Rhinotermitidae</taxon>
        <taxon>Coptotermes</taxon>
    </lineage>
</organism>
<dbReference type="AlphaFoldDB" id="A0A6L2PIM4"/>
<dbReference type="FunCoup" id="A0A6L2PIM4">
    <property type="interactions" value="1937"/>
</dbReference>
<evidence type="ECO:0000256" key="1">
    <source>
        <dbReference type="ARBA" id="ARBA00006823"/>
    </source>
</evidence>
<dbReference type="Proteomes" id="UP000502823">
    <property type="component" value="Unassembled WGS sequence"/>
</dbReference>
<dbReference type="GO" id="GO:0043248">
    <property type="term" value="P:proteasome assembly"/>
    <property type="evidence" value="ECO:0007669"/>
    <property type="project" value="InterPro"/>
</dbReference>
<gene>
    <name evidence="3" type="ORF">Cfor_09925</name>
</gene>